<evidence type="ECO:0000256" key="5">
    <source>
        <dbReference type="ARBA" id="ARBA00022840"/>
    </source>
</evidence>
<dbReference type="InterPro" id="IPR000330">
    <property type="entry name" value="SNF2_N"/>
</dbReference>
<keyword evidence="11" id="KW-1185">Reference proteome</keyword>
<comment type="subcellular location">
    <subcellularLocation>
        <location evidence="1">Nucleus</location>
    </subcellularLocation>
</comment>
<keyword evidence="5" id="KW-0067">ATP-binding</keyword>
<dbReference type="InterPro" id="IPR014001">
    <property type="entry name" value="Helicase_ATP-bd"/>
</dbReference>
<reference evidence="10" key="2">
    <citation type="submission" date="2018-04" db="EMBL/GenBank/DDBJ databases">
        <title>OnivRS2 (Oryza nivara Reference Sequence Version 2).</title>
        <authorList>
            <person name="Zhang J."/>
            <person name="Kudrna D."/>
            <person name="Lee S."/>
            <person name="Talag J."/>
            <person name="Rajasekar S."/>
            <person name="Welchert J."/>
            <person name="Hsing Y.-I."/>
            <person name="Wing R.A."/>
        </authorList>
    </citation>
    <scope>NUCLEOTIDE SEQUENCE [LARGE SCALE GENOMIC DNA]</scope>
    <source>
        <strain evidence="10">SL10</strain>
    </source>
</reference>
<dbReference type="SMART" id="SM00487">
    <property type="entry name" value="DEXDc"/>
    <property type="match status" value="1"/>
</dbReference>
<dbReference type="InterPro" id="IPR001650">
    <property type="entry name" value="Helicase_C-like"/>
</dbReference>
<dbReference type="PANTHER" id="PTHR45821">
    <property type="entry name" value="SNF2 DOMAIN-CONTAINING PROTEIN CLASSY 2-RELATED"/>
    <property type="match status" value="1"/>
</dbReference>
<evidence type="ECO:0000256" key="6">
    <source>
        <dbReference type="ARBA" id="ARBA00023242"/>
    </source>
</evidence>
<evidence type="ECO:0000259" key="8">
    <source>
        <dbReference type="PROSITE" id="PS51192"/>
    </source>
</evidence>
<dbReference type="InterPro" id="IPR044567">
    <property type="entry name" value="CLSY/DRD1"/>
</dbReference>
<dbReference type="GO" id="GO:0005634">
    <property type="term" value="C:nucleus"/>
    <property type="evidence" value="ECO:0007669"/>
    <property type="project" value="UniProtKB-SubCell"/>
</dbReference>
<protein>
    <recommendedName>
        <fullName evidence="12">Helicase ATP-binding domain-containing protein</fullName>
    </recommendedName>
</protein>
<feature type="domain" description="Helicase C-terminal" evidence="9">
    <location>
        <begin position="695"/>
        <end position="860"/>
    </location>
</feature>
<dbReference type="PROSITE" id="PS51192">
    <property type="entry name" value="HELICASE_ATP_BIND_1"/>
    <property type="match status" value="1"/>
</dbReference>
<dbReference type="EnsemblPlants" id="ONIVA08G08150.1">
    <property type="protein sequence ID" value="ONIVA08G08150.1"/>
    <property type="gene ID" value="ONIVA08G08150"/>
</dbReference>
<name>A0A0E0I932_ORYNI</name>
<dbReference type="SMART" id="SM00490">
    <property type="entry name" value="HELICc"/>
    <property type="match status" value="1"/>
</dbReference>
<evidence type="ECO:0000256" key="4">
    <source>
        <dbReference type="ARBA" id="ARBA00022806"/>
    </source>
</evidence>
<keyword evidence="3" id="KW-0378">Hydrolase</keyword>
<dbReference type="InterPro" id="IPR038718">
    <property type="entry name" value="SNF2-like_sf"/>
</dbReference>
<evidence type="ECO:0000313" key="11">
    <source>
        <dbReference type="Proteomes" id="UP000006591"/>
    </source>
</evidence>
<keyword evidence="6" id="KW-0539">Nucleus</keyword>
<dbReference type="eggNOG" id="KOG0390">
    <property type="taxonomic scope" value="Eukaryota"/>
</dbReference>
<dbReference type="Gramene" id="ONIVA08G08150.1">
    <property type="protein sequence ID" value="ONIVA08G08150.1"/>
    <property type="gene ID" value="ONIVA08G08150"/>
</dbReference>
<evidence type="ECO:0000313" key="10">
    <source>
        <dbReference type="EnsemblPlants" id="ONIVA08G08150.1"/>
    </source>
</evidence>
<dbReference type="STRING" id="4536.A0A0E0I932"/>
<evidence type="ECO:0000259" key="9">
    <source>
        <dbReference type="PROSITE" id="PS51194"/>
    </source>
</evidence>
<dbReference type="OMA" id="VWCKEAQ"/>
<dbReference type="AlphaFoldDB" id="A0A0E0I932"/>
<keyword evidence="2" id="KW-0547">Nucleotide-binding</keyword>
<dbReference type="GO" id="GO:0004386">
    <property type="term" value="F:helicase activity"/>
    <property type="evidence" value="ECO:0007669"/>
    <property type="project" value="UniProtKB-KW"/>
</dbReference>
<dbReference type="Gene3D" id="3.40.50.300">
    <property type="entry name" value="P-loop containing nucleotide triphosphate hydrolases"/>
    <property type="match status" value="1"/>
</dbReference>
<dbReference type="SUPFAM" id="SSF52540">
    <property type="entry name" value="P-loop containing nucleoside triphosphate hydrolases"/>
    <property type="match status" value="2"/>
</dbReference>
<sequence length="1251" mass="140193">MVAVSLSLLASSLPDEHLLHALCRLHSWSRLTGCNPSPSIKSCPRLLPLPSLFSAVLFALLYYFGKGRKVVHRLKNWLQRGTSACMSGSGNSLDTAALIIGGGSDNSGIVGRKRRRCDLIRERWCCLRPVWCKEAQEVVVPGRGRNGARQRGGGGCAVPWRSGGGLERICGWGYSTIEVLGRICNSSVEKVEERETIILAISNTEKMGEKQQKSDQDFHFSDGTMAIPRDRKRKGELDPATDYVKDLWGAFYVAAESTQLDTSEVNNKKQLDNCNHDIHVYEDLGHVCHECGLVVRKADSLFHYQWKKASRKRTNTYEACLKKVVSDAISLSEDFIFSDIAIHPRHAKNIRPHQLEGFKFLINNLVTDEPGGCILVHAPGSGKIFMLITFIQSFMARHSTARSLVVLPEGILGTWKMEFQQWQVEDIPLYDFDSIKADERVEQLEVLKFWSSKRSILFVGSKHFTQIVCDDRDENAVAECRDMLLMVPSLLIIDEGHTPSIHETDMLQSARKVQTPCKVVMSGTLFHNHVKEVLNTLDLVRPGFLKTETSWSIVTRMMGQLEISSARSITEISESVEDTLLNDDNFTRKVNVIRSLGELTKDVLHYCKGEDLNEFPGLLDFSVFLELSPKQKDILCKLEEDHEMLKTSAVGAALYVHPCLSEISEANAVDRDDRVDSLVNSINLGDGVKARFFLNILALANSAGEKLVAFSQYTLPMKFLERLLVKEMGWYVGKEIFVINGDTSMEDGQLAMDQFNGSADAKVLFGSIKAFGEGISLVGASRIVILDIHLNLSVTRQAIGSTFRPGQKKKVFVYRLVAADSPEEKTHETAFNKEVIPKLWFQWSGRCTTEDFKLNQVCIDGSGDELLETDVIRQDIKALYQSFYQLGTEIRELILLYPFSFGCVYPAQDYRVHDTGGNVIGQGDQDSEKNRYLSIASETMLVHFVHVFSFVCVPRNLMVLDWYPEVPFYRVKFGISSWIGKVTLIRIFCILYNEKGQIALLASKGSIKDKQEGCKSWRGCNPSPSIGSRPGPLPLPSLCSAVLFALLYYFGKGRKVVHTLKNWLQQAPSGLDLVGERCDAKDGGGVLQDSARTGNPSRLRGGEDLSMGIQHYRSSGRICNCSVEKAEERETIILASGNMEKMEEKHQKSDQDFHFSDSTMAIPRERKQKGEVDPAADCLKDRWGAFYVAVESTQLDTSEVNNKKQLNNYNHDIHVYEDLGHFHSRLHDKTFHCKALRDMEEGIPAVASGAL</sequence>
<proteinExistence type="predicted"/>
<evidence type="ECO:0000256" key="7">
    <source>
        <dbReference type="SAM" id="MobiDB-lite"/>
    </source>
</evidence>
<evidence type="ECO:0008006" key="12">
    <source>
        <dbReference type="Google" id="ProtNLM"/>
    </source>
</evidence>
<dbReference type="GO" id="GO:0005524">
    <property type="term" value="F:ATP binding"/>
    <property type="evidence" value="ECO:0007669"/>
    <property type="project" value="UniProtKB-KW"/>
</dbReference>
<dbReference type="Pfam" id="PF00176">
    <property type="entry name" value="SNF2-rel_dom"/>
    <property type="match status" value="1"/>
</dbReference>
<evidence type="ECO:0000256" key="2">
    <source>
        <dbReference type="ARBA" id="ARBA00022741"/>
    </source>
</evidence>
<dbReference type="InterPro" id="IPR049730">
    <property type="entry name" value="SNF2/RAD54-like_C"/>
</dbReference>
<dbReference type="GO" id="GO:0016787">
    <property type="term" value="F:hydrolase activity"/>
    <property type="evidence" value="ECO:0007669"/>
    <property type="project" value="UniProtKB-KW"/>
</dbReference>
<dbReference type="PROSITE" id="PS51194">
    <property type="entry name" value="HELICASE_CTER"/>
    <property type="match status" value="1"/>
</dbReference>
<dbReference type="InterPro" id="IPR027417">
    <property type="entry name" value="P-loop_NTPase"/>
</dbReference>
<dbReference type="Proteomes" id="UP000006591">
    <property type="component" value="Chromosome 8"/>
</dbReference>
<feature type="domain" description="Helicase ATP-binding" evidence="8">
    <location>
        <begin position="364"/>
        <end position="543"/>
    </location>
</feature>
<dbReference type="Gene3D" id="3.40.50.10810">
    <property type="entry name" value="Tandem AAA-ATPase domain"/>
    <property type="match status" value="1"/>
</dbReference>
<evidence type="ECO:0000256" key="3">
    <source>
        <dbReference type="ARBA" id="ARBA00022801"/>
    </source>
</evidence>
<organism evidence="10">
    <name type="scientific">Oryza nivara</name>
    <name type="common">Indian wild rice</name>
    <name type="synonym">Oryza sativa f. spontanea</name>
    <dbReference type="NCBI Taxonomy" id="4536"/>
    <lineage>
        <taxon>Eukaryota</taxon>
        <taxon>Viridiplantae</taxon>
        <taxon>Streptophyta</taxon>
        <taxon>Embryophyta</taxon>
        <taxon>Tracheophyta</taxon>
        <taxon>Spermatophyta</taxon>
        <taxon>Magnoliopsida</taxon>
        <taxon>Liliopsida</taxon>
        <taxon>Poales</taxon>
        <taxon>Poaceae</taxon>
        <taxon>BOP clade</taxon>
        <taxon>Oryzoideae</taxon>
        <taxon>Oryzeae</taxon>
        <taxon>Oryzinae</taxon>
        <taxon>Oryza</taxon>
    </lineage>
</organism>
<dbReference type="GO" id="GO:0080188">
    <property type="term" value="P:gene silencing by siRNA-directed DNA methylation"/>
    <property type="evidence" value="ECO:0007669"/>
    <property type="project" value="InterPro"/>
</dbReference>
<dbReference type="PANTHER" id="PTHR45821:SF1">
    <property type="entry name" value="ATP-DEPENDENT HELICASE FAMILY PROTEIN-RELATED"/>
    <property type="match status" value="1"/>
</dbReference>
<reference evidence="10" key="1">
    <citation type="submission" date="2015-04" db="UniProtKB">
        <authorList>
            <consortium name="EnsemblPlants"/>
        </authorList>
    </citation>
    <scope>IDENTIFICATION</scope>
    <source>
        <strain evidence="10">SL10</strain>
    </source>
</reference>
<dbReference type="CDD" id="cd18793">
    <property type="entry name" value="SF2_C_SNF"/>
    <property type="match status" value="1"/>
</dbReference>
<keyword evidence="4" id="KW-0347">Helicase</keyword>
<accession>A0A0E0I932</accession>
<evidence type="ECO:0000256" key="1">
    <source>
        <dbReference type="ARBA" id="ARBA00004123"/>
    </source>
</evidence>
<feature type="region of interest" description="Disordered" evidence="7">
    <location>
        <begin position="1084"/>
        <end position="1103"/>
    </location>
</feature>
<dbReference type="Pfam" id="PF00271">
    <property type="entry name" value="Helicase_C"/>
    <property type="match status" value="1"/>
</dbReference>